<reference evidence="8 9" key="2">
    <citation type="journal article" date="2022" name="Mol. Biol. Evol.">
        <title>Comparative Genomics Reveals Insights into the Divergent Evolution of Astigmatic Mites and Household Pest Adaptations.</title>
        <authorList>
            <person name="Xiong Q."/>
            <person name="Wan A.T."/>
            <person name="Liu X."/>
            <person name="Fung C.S."/>
            <person name="Xiao X."/>
            <person name="Malainual N."/>
            <person name="Hou J."/>
            <person name="Wang L."/>
            <person name="Wang M."/>
            <person name="Yang K.Y."/>
            <person name="Cui Y."/>
            <person name="Leung E.L."/>
            <person name="Nong W."/>
            <person name="Shin S.K."/>
            <person name="Au S.W."/>
            <person name="Jeong K.Y."/>
            <person name="Chew F.T."/>
            <person name="Hui J.H."/>
            <person name="Leung T.F."/>
            <person name="Tungtrongchitr A."/>
            <person name="Zhong N."/>
            <person name="Liu Z."/>
            <person name="Tsui S.K."/>
        </authorList>
    </citation>
    <scope>NUCLEOTIDE SEQUENCE [LARGE SCALE GENOMIC DNA]</scope>
    <source>
        <strain evidence="8">Derp</strain>
    </source>
</reference>
<dbReference type="InterPro" id="IPR036259">
    <property type="entry name" value="MFS_trans_sf"/>
</dbReference>
<dbReference type="PANTHER" id="PTHR10332:SF10">
    <property type="entry name" value="EQUILIBRATIVE NUCLEOSIDE TRANSPORTER 4"/>
    <property type="match status" value="1"/>
</dbReference>
<feature type="transmembrane region" description="Helical" evidence="7">
    <location>
        <begin position="217"/>
        <end position="239"/>
    </location>
</feature>
<evidence type="ECO:0000256" key="4">
    <source>
        <dbReference type="ARBA" id="ARBA00022692"/>
    </source>
</evidence>
<gene>
    <name evidence="8" type="ORF">DERP_012377</name>
</gene>
<evidence type="ECO:0000256" key="1">
    <source>
        <dbReference type="ARBA" id="ARBA00004141"/>
    </source>
</evidence>
<accession>A0ABQ8IUK5</accession>
<reference evidence="8 9" key="1">
    <citation type="journal article" date="2018" name="J. Allergy Clin. Immunol.">
        <title>High-quality assembly of Dermatophagoides pteronyssinus genome and transcriptome reveals a wide range of novel allergens.</title>
        <authorList>
            <person name="Liu X.Y."/>
            <person name="Yang K.Y."/>
            <person name="Wang M.Q."/>
            <person name="Kwok J.S."/>
            <person name="Zeng X."/>
            <person name="Yang Z."/>
            <person name="Xiao X.J."/>
            <person name="Lau C.P."/>
            <person name="Li Y."/>
            <person name="Huang Z.M."/>
            <person name="Ba J.G."/>
            <person name="Yim A.K."/>
            <person name="Ouyang C.Y."/>
            <person name="Ngai S.M."/>
            <person name="Chan T.F."/>
            <person name="Leung E.L."/>
            <person name="Liu L."/>
            <person name="Liu Z.G."/>
            <person name="Tsui S.K."/>
        </authorList>
    </citation>
    <scope>NUCLEOTIDE SEQUENCE [LARGE SCALE GENOMIC DNA]</scope>
    <source>
        <strain evidence="8">Derp</strain>
    </source>
</reference>
<feature type="transmembrane region" description="Helical" evidence="7">
    <location>
        <begin position="251"/>
        <end position="272"/>
    </location>
</feature>
<keyword evidence="9" id="KW-1185">Reference proteome</keyword>
<feature type="transmembrane region" description="Helical" evidence="7">
    <location>
        <begin position="623"/>
        <end position="644"/>
    </location>
</feature>
<comment type="subcellular location">
    <subcellularLocation>
        <location evidence="1">Membrane</location>
        <topology evidence="1">Multi-pass membrane protein</topology>
    </subcellularLocation>
</comment>
<dbReference type="SUPFAM" id="SSF103473">
    <property type="entry name" value="MFS general substrate transporter"/>
    <property type="match status" value="1"/>
</dbReference>
<keyword evidence="3" id="KW-0813">Transport</keyword>
<evidence type="ECO:0000313" key="8">
    <source>
        <dbReference type="EMBL" id="KAH9413999.1"/>
    </source>
</evidence>
<evidence type="ECO:0000256" key="6">
    <source>
        <dbReference type="ARBA" id="ARBA00023136"/>
    </source>
</evidence>
<feature type="transmembrane region" description="Helical" evidence="7">
    <location>
        <begin position="717"/>
        <end position="740"/>
    </location>
</feature>
<dbReference type="Proteomes" id="UP000887458">
    <property type="component" value="Unassembled WGS sequence"/>
</dbReference>
<proteinExistence type="inferred from homology"/>
<comment type="similarity">
    <text evidence="2">Belongs to the SLC29A/ENT transporter (TC 2.A.57) family.</text>
</comment>
<comment type="caution">
    <text evidence="8">The sequence shown here is derived from an EMBL/GenBank/DDBJ whole genome shotgun (WGS) entry which is preliminary data.</text>
</comment>
<dbReference type="InterPro" id="IPR002259">
    <property type="entry name" value="Eqnu_transpt"/>
</dbReference>
<feature type="transmembrane region" description="Helical" evidence="7">
    <location>
        <begin position="279"/>
        <end position="299"/>
    </location>
</feature>
<sequence>MDTKIDQILFTINDNNDDNDQQKDDGGHNTIIANVESSSMITESKMLLSDDDKNVNNFLLNDSIVQPPTATLEISSTMIINESSKSNNDGQNIDKIDKNDENLINVDDDDDGNIKMDYHFNPLYVISDRNSCQQQQQQQDQESLSIRNNDDRPIYLSSTSSTTFGQEFFQSPPLPPNDQYGLIYISLVMAGIGFLLPYNSFMIAVDYFQQRFPDTTIIFDMSTTYIVITFFTVIIQNLFVEIIPFRWRLNFGYLISLLFMMFAVIWEIWLRLGTYLDNLIIISIIAVGCSIQQSTFYGYTSMLPKRYVQAVMTGESAAGVFVSFNRIITKILYPTEPEFNTILFFSISIIVISICAIIHVVILPRSDFIRYYLFICYGNQNNVDNNHQNGRLKFDDAKIINQINENVNLVNMYHHRKESEAIMNLSINSDSNLINQQSQIRPSILSIDSQQQQQQSTTGTNSKPILLSNNNRQINLQTKVQNILRTDSTEFVLPFGIDDDEINNNNHNDDNDDVVVVVEQRKQSIESTQFDHLDHQNANIDSNNVDDNNNEMDYCSISFKTPRTTTTTTILIRWLHYLETSIHFLQYFRRLFRHLSHCDKNLRKLFTTLYHKYQIRRDIIKQIWPFIFTIIIVYSVTLTIFPGIESEIYSCRYGDWFPIILMAIFNLTDFFGKLISTLFFRINPKYLLLFASIRFILIPLFAWSIMPRSEPFFSNTFWPILFSILLGTTNGIFGSLPMILAPFKVSEQWREITGNLMTFSYVIGLTAGSFASYSLNNWTLSSSSTSMSNHIQHYCPSESIITSDTIETTTTANLVPLTNILFNNNTLVSSSLSTTTISTPINLTTTTTMMMINSITSTLNLATTTTITPATTTTTTISSMIIDPSI</sequence>
<name>A0ABQ8IUK5_DERPT</name>
<feature type="transmembrane region" description="Helical" evidence="7">
    <location>
        <begin position="181"/>
        <end position="205"/>
    </location>
</feature>
<feature type="transmembrane region" description="Helical" evidence="7">
    <location>
        <begin position="752"/>
        <end position="775"/>
    </location>
</feature>
<evidence type="ECO:0000256" key="2">
    <source>
        <dbReference type="ARBA" id="ARBA00007965"/>
    </source>
</evidence>
<evidence type="ECO:0000256" key="7">
    <source>
        <dbReference type="SAM" id="Phobius"/>
    </source>
</evidence>
<evidence type="ECO:0000313" key="9">
    <source>
        <dbReference type="Proteomes" id="UP000887458"/>
    </source>
</evidence>
<keyword evidence="6 7" id="KW-0472">Membrane</keyword>
<evidence type="ECO:0000256" key="5">
    <source>
        <dbReference type="ARBA" id="ARBA00022989"/>
    </source>
</evidence>
<feature type="transmembrane region" description="Helical" evidence="7">
    <location>
        <begin position="342"/>
        <end position="363"/>
    </location>
</feature>
<feature type="transmembrane region" description="Helical" evidence="7">
    <location>
        <begin position="656"/>
        <end position="675"/>
    </location>
</feature>
<dbReference type="PANTHER" id="PTHR10332">
    <property type="entry name" value="EQUILIBRATIVE NUCLEOSIDE TRANSPORTER"/>
    <property type="match status" value="1"/>
</dbReference>
<keyword evidence="5 7" id="KW-1133">Transmembrane helix</keyword>
<feature type="transmembrane region" description="Helical" evidence="7">
    <location>
        <begin position="687"/>
        <end position="705"/>
    </location>
</feature>
<dbReference type="EMBL" id="NJHN03000115">
    <property type="protein sequence ID" value="KAH9413999.1"/>
    <property type="molecule type" value="Genomic_DNA"/>
</dbReference>
<keyword evidence="4 7" id="KW-0812">Transmembrane</keyword>
<protein>
    <recommendedName>
        <fullName evidence="10">Equilibrative nucleoside transporter 4-like</fullName>
    </recommendedName>
</protein>
<organism evidence="8 9">
    <name type="scientific">Dermatophagoides pteronyssinus</name>
    <name type="common">European house dust mite</name>
    <dbReference type="NCBI Taxonomy" id="6956"/>
    <lineage>
        <taxon>Eukaryota</taxon>
        <taxon>Metazoa</taxon>
        <taxon>Ecdysozoa</taxon>
        <taxon>Arthropoda</taxon>
        <taxon>Chelicerata</taxon>
        <taxon>Arachnida</taxon>
        <taxon>Acari</taxon>
        <taxon>Acariformes</taxon>
        <taxon>Sarcoptiformes</taxon>
        <taxon>Astigmata</taxon>
        <taxon>Psoroptidia</taxon>
        <taxon>Analgoidea</taxon>
        <taxon>Pyroglyphidae</taxon>
        <taxon>Dermatophagoidinae</taxon>
        <taxon>Dermatophagoides</taxon>
    </lineage>
</organism>
<evidence type="ECO:0000256" key="3">
    <source>
        <dbReference type="ARBA" id="ARBA00022448"/>
    </source>
</evidence>
<dbReference type="Pfam" id="PF01733">
    <property type="entry name" value="Nucleoside_tran"/>
    <property type="match status" value="2"/>
</dbReference>
<evidence type="ECO:0008006" key="10">
    <source>
        <dbReference type="Google" id="ProtNLM"/>
    </source>
</evidence>